<feature type="compositionally biased region" description="Basic and acidic residues" evidence="1">
    <location>
        <begin position="219"/>
        <end position="229"/>
    </location>
</feature>
<sequence length="542" mass="61343">MPRRERQEELGHFDRLHRPSFSTDLDLGTDADLEETFDRPHNHLNLDEHHNRNLDDHYDLNNHYLDEHYELDDHYGSPQHDHNDYDDDIHTYDRNHNHTQTHTHEHFHNHNHDHTHTSPILLPTPSPTLSEHTRRRLSYGDPYPQLDYSVFGMIDRILTPKIRTPDRLVMPSVDGEEDVLVLDRAFDESDSLSFPSPRTTRFGGTEVMDRMGMEIDLETIERRNRKDTPRSPGKPQPVTPDQSTSSTIRTGENGILLTPGDKEGMTGLGIVCRPRSGSGYFAPTPASSSIPEAGTGSLFGSAGSVARRRVLTFSREEQEDDTYNPIEPDNLVLKSSFQSRSPQHERYRTTSSAYALPAPVNRNRKKNNNGGNGRAYRQRMGKYPFNNPFARILFFSTVVILLAALFGVGAFVDDGADAGVAAYDSWMRGGTDMRMRGNGYGDGNQLRGWSGMVGDETQVFGLVGLPATPSRGMSGDVFYGEQPAQGHYQTSYSYLDGIDEEEEKSKGYKLHKRRVHQQKYKRNGWRAKVRRAGAALHSHAEE</sequence>
<keyword evidence="2" id="KW-0812">Transmembrane</keyword>
<evidence type="ECO:0000313" key="4">
    <source>
        <dbReference type="Proteomes" id="UP000812966"/>
    </source>
</evidence>
<evidence type="ECO:0000256" key="1">
    <source>
        <dbReference type="SAM" id="MobiDB-lite"/>
    </source>
</evidence>
<protein>
    <submittedName>
        <fullName evidence="3">Uncharacterized protein</fullName>
    </submittedName>
</protein>
<keyword evidence="4" id="KW-1185">Reference proteome</keyword>
<feature type="region of interest" description="Disordered" evidence="1">
    <location>
        <begin position="219"/>
        <end position="262"/>
    </location>
</feature>
<reference evidence="3" key="1">
    <citation type="submission" date="2020-04" db="EMBL/GenBank/DDBJ databases">
        <title>Analysis of mating type loci in Filobasidium floriforme.</title>
        <authorList>
            <person name="Nowrousian M."/>
        </authorList>
    </citation>
    <scope>NUCLEOTIDE SEQUENCE</scope>
    <source>
        <strain evidence="3">CBS 6242</strain>
    </source>
</reference>
<gene>
    <name evidence="3" type="ORF">FFLO_02903</name>
</gene>
<dbReference type="AlphaFoldDB" id="A0A8K0JN62"/>
<evidence type="ECO:0000256" key="2">
    <source>
        <dbReference type="SAM" id="Phobius"/>
    </source>
</evidence>
<organism evidence="3 4">
    <name type="scientific">Filobasidium floriforme</name>
    <dbReference type="NCBI Taxonomy" id="5210"/>
    <lineage>
        <taxon>Eukaryota</taxon>
        <taxon>Fungi</taxon>
        <taxon>Dikarya</taxon>
        <taxon>Basidiomycota</taxon>
        <taxon>Agaricomycotina</taxon>
        <taxon>Tremellomycetes</taxon>
        <taxon>Filobasidiales</taxon>
        <taxon>Filobasidiaceae</taxon>
        <taxon>Filobasidium</taxon>
    </lineage>
</organism>
<dbReference type="EMBL" id="JABELV010000049">
    <property type="protein sequence ID" value="KAG7558176.1"/>
    <property type="molecule type" value="Genomic_DNA"/>
</dbReference>
<proteinExistence type="predicted"/>
<keyword evidence="2" id="KW-0472">Membrane</keyword>
<evidence type="ECO:0000313" key="3">
    <source>
        <dbReference type="EMBL" id="KAG7558176.1"/>
    </source>
</evidence>
<feature type="compositionally biased region" description="Polar residues" evidence="1">
    <location>
        <begin position="239"/>
        <end position="250"/>
    </location>
</feature>
<keyword evidence="2" id="KW-1133">Transmembrane helix</keyword>
<feature type="transmembrane region" description="Helical" evidence="2">
    <location>
        <begin position="389"/>
        <end position="412"/>
    </location>
</feature>
<name>A0A8K0JN62_9TREE</name>
<dbReference type="Proteomes" id="UP000812966">
    <property type="component" value="Unassembled WGS sequence"/>
</dbReference>
<accession>A0A8K0JN62</accession>
<comment type="caution">
    <text evidence="3">The sequence shown here is derived from an EMBL/GenBank/DDBJ whole genome shotgun (WGS) entry which is preliminary data.</text>
</comment>